<feature type="region of interest" description="Disordered" evidence="1">
    <location>
        <begin position="1"/>
        <end position="86"/>
    </location>
</feature>
<protein>
    <recommendedName>
        <fullName evidence="4">Thioesterase domain-containing protein</fullName>
    </recommendedName>
</protein>
<dbReference type="InParanoid" id="A0A2K1QG27"/>
<dbReference type="PANTHER" id="PTHR47260">
    <property type="entry name" value="UPF0644 PROTEIN PB2B4.06"/>
    <property type="match status" value="1"/>
</dbReference>
<accession>A0A2K1QG27</accession>
<comment type="caution">
    <text evidence="2">The sequence shown here is derived from an EMBL/GenBank/DDBJ whole genome shotgun (WGS) entry which is preliminary data.</text>
</comment>
<dbReference type="Proteomes" id="UP000243797">
    <property type="component" value="Unassembled WGS sequence"/>
</dbReference>
<dbReference type="InterPro" id="IPR029069">
    <property type="entry name" value="HotDog_dom_sf"/>
</dbReference>
<feature type="compositionally biased region" description="Pro residues" evidence="1">
    <location>
        <begin position="46"/>
        <end position="79"/>
    </location>
</feature>
<evidence type="ECO:0000313" key="2">
    <source>
        <dbReference type="EMBL" id="PNS14138.1"/>
    </source>
</evidence>
<name>A0A2K1QG27_9PEZI</name>
<dbReference type="Gene3D" id="3.10.129.10">
    <property type="entry name" value="Hotdog Thioesterase"/>
    <property type="match status" value="1"/>
</dbReference>
<reference evidence="2 3" key="1">
    <citation type="submission" date="2017-06" db="EMBL/GenBank/DDBJ databases">
        <title>Draft genome sequence of a variant of Elsinoe murrayae.</title>
        <authorList>
            <person name="Cheng Q."/>
        </authorList>
    </citation>
    <scope>NUCLEOTIDE SEQUENCE [LARGE SCALE GENOMIC DNA]</scope>
    <source>
        <strain evidence="2 3">CQ-2017a</strain>
    </source>
</reference>
<feature type="compositionally biased region" description="Low complexity" evidence="1">
    <location>
        <begin position="1"/>
        <end position="21"/>
    </location>
</feature>
<dbReference type="PANTHER" id="PTHR47260:SF1">
    <property type="entry name" value="UPF0644 PROTEIN PB2B4.06"/>
    <property type="match status" value="1"/>
</dbReference>
<evidence type="ECO:0000313" key="3">
    <source>
        <dbReference type="Proteomes" id="UP000243797"/>
    </source>
</evidence>
<dbReference type="AlphaFoldDB" id="A0A2K1QG27"/>
<dbReference type="STRING" id="2082308.A0A2K1QG27"/>
<keyword evidence="3" id="KW-1185">Reference proteome</keyword>
<evidence type="ECO:0008006" key="4">
    <source>
        <dbReference type="Google" id="ProtNLM"/>
    </source>
</evidence>
<organism evidence="2 3">
    <name type="scientific">Sphaceloma murrayae</name>
    <dbReference type="NCBI Taxonomy" id="2082308"/>
    <lineage>
        <taxon>Eukaryota</taxon>
        <taxon>Fungi</taxon>
        <taxon>Dikarya</taxon>
        <taxon>Ascomycota</taxon>
        <taxon>Pezizomycotina</taxon>
        <taxon>Dothideomycetes</taxon>
        <taxon>Dothideomycetidae</taxon>
        <taxon>Myriangiales</taxon>
        <taxon>Elsinoaceae</taxon>
        <taxon>Sphaceloma</taxon>
    </lineage>
</organism>
<evidence type="ECO:0000256" key="1">
    <source>
        <dbReference type="SAM" id="MobiDB-lite"/>
    </source>
</evidence>
<dbReference type="InterPro" id="IPR052061">
    <property type="entry name" value="PTE-AB_protein"/>
</dbReference>
<sequence length="443" mass="48734">MPPRTTRLPLRPLASPSFRPSHPYRTAIQDIKPAPSRIKRLKTPKTPKPPAPVGPKTSPPSPVTATPPPPTAPRPPSPQRPHQRPFTPRIRQSIPFLVSLVLGLGAGAALSRYILSAPAEPGSKTDVQALEALEGRIEDLFLVKVFRGKCVAAGKAIRGESGTWREIDTVGRKGDDEKEEDEDQEKVRIGRVRAAELRFEKNKSRDRDGVRRREREIVAAGGVGDDSVNLGNKGGEEERLEGLRQQAEALGVSIDEGEEGVDRGADRKFRGSGITADALGGSRGLAVERVFWNAGEQELVAVVWLGKGLCGWPETVHGGLLATVLGEKVGMAAELMRREVLPSSRRREEGRKSQDDWDWKALKELEIQYKKPTYAGRFYVVRALPRLDEDGRDVEVEGTLETLEGKVCVQVMAKAFAPESSFPEAIQSTKPSPTGWLRWLQWS</sequence>
<dbReference type="EMBL" id="NKHZ01000088">
    <property type="protein sequence ID" value="PNS14138.1"/>
    <property type="molecule type" value="Genomic_DNA"/>
</dbReference>
<dbReference type="OrthoDB" id="506431at2759"/>
<proteinExistence type="predicted"/>
<gene>
    <name evidence="2" type="ORF">CAC42_6651</name>
</gene>
<dbReference type="SUPFAM" id="SSF54637">
    <property type="entry name" value="Thioesterase/thiol ester dehydrase-isomerase"/>
    <property type="match status" value="1"/>
</dbReference>